<accession>A0A1H0KSA8</accession>
<dbReference type="Proteomes" id="UP000199691">
    <property type="component" value="Unassembled WGS sequence"/>
</dbReference>
<sequence length="722" mass="77585">MADRRVPEHPDQRLTRSVPRRSNGGSRWGTDSHPLLERDSALRAVLSGPPQVVVSGGLGCGRTALLRAALERTTAQVVAATAVRSERTVAHGVAHQLAPHLSRSRPTLVAVDDVQHADPESVDFLVWLRRFPNMRVVVTHAATDSPRRAELSTWPQVWLRPLAAESHGPSGGNPALLAALREDGGQVGPVTRRTFLDLVRGNDPELFEVACGLAVLGRRSALLGRLTDRHPQAATALTAVLTDSGLHDGTRFRLPGAEEILLGALTPAEAGALHRRAAGLLHDVGAPDAEVAEHCVAAQSVDASTGGIPLLRRAARTATPAFAAECLRLALKTRDDEAVRVELGRAQWHTDPAAAARTLLPCTTDDPVVLRARWWQGDFSPEPPAHPTAELSLCHEFLTGRPLLPVDPEAVLRRRGPDTAPEALAQALRMAGPRHWRTAPAQETSVTLLALLDAVRAEERWHRGDVVAAAEAAESALGRLGTDGWGAALGFPLQFALLADAALGRESGPRAVPDAVSRSVFWLPYLRARGHHHLALGRPHAALDDFTACADPLGAAEARIALGQPGRARKLLEEEITATTDLRTTGIALRLLAGVSAGADRTRLLRDAIRRLEHAGDHRELSRALADLGHDRHQRGALREARLLGRRARRESGLPGEPVAAPAVLSAAERKVAALASAGHSNREIARRLYVTVSTVEQHLTRVYRKLGIAGREDLPRELLTR</sequence>
<dbReference type="CDD" id="cd06170">
    <property type="entry name" value="LuxR_C_like"/>
    <property type="match status" value="1"/>
</dbReference>
<dbReference type="EMBL" id="FNIX01000003">
    <property type="protein sequence ID" value="SDO58838.1"/>
    <property type="molecule type" value="Genomic_DNA"/>
</dbReference>
<protein>
    <submittedName>
        <fullName evidence="6">Regulatory protein, luxR family</fullName>
    </submittedName>
</protein>
<evidence type="ECO:0000313" key="7">
    <source>
        <dbReference type="Proteomes" id="UP000199691"/>
    </source>
</evidence>
<dbReference type="InterPro" id="IPR000792">
    <property type="entry name" value="Tscrpt_reg_LuxR_C"/>
</dbReference>
<dbReference type="RefSeq" id="WP_143022605.1">
    <property type="nucleotide sequence ID" value="NZ_FNIX01000003.1"/>
</dbReference>
<dbReference type="PANTHER" id="PTHR44688:SF16">
    <property type="entry name" value="DNA-BINDING TRANSCRIPTIONAL ACTIVATOR DEVR_DOSR"/>
    <property type="match status" value="1"/>
</dbReference>
<dbReference type="PANTHER" id="PTHR44688">
    <property type="entry name" value="DNA-BINDING TRANSCRIPTIONAL ACTIVATOR DEVR_DOSR"/>
    <property type="match status" value="1"/>
</dbReference>
<dbReference type="InterPro" id="IPR016032">
    <property type="entry name" value="Sig_transdc_resp-reg_C-effctor"/>
</dbReference>
<dbReference type="PROSITE" id="PS50043">
    <property type="entry name" value="HTH_LUXR_2"/>
    <property type="match status" value="1"/>
</dbReference>
<dbReference type="GO" id="GO:0006355">
    <property type="term" value="P:regulation of DNA-templated transcription"/>
    <property type="evidence" value="ECO:0007669"/>
    <property type="project" value="InterPro"/>
</dbReference>
<name>A0A1H0KSA8_9PSEU</name>
<dbReference type="SUPFAM" id="SSF46894">
    <property type="entry name" value="C-terminal effector domain of the bipartite response regulators"/>
    <property type="match status" value="1"/>
</dbReference>
<feature type="domain" description="HTH luxR-type" evidence="5">
    <location>
        <begin position="658"/>
        <end position="722"/>
    </location>
</feature>
<evidence type="ECO:0000256" key="3">
    <source>
        <dbReference type="ARBA" id="ARBA00023163"/>
    </source>
</evidence>
<evidence type="ECO:0000259" key="5">
    <source>
        <dbReference type="PROSITE" id="PS50043"/>
    </source>
</evidence>
<dbReference type="AlphaFoldDB" id="A0A1H0KSA8"/>
<keyword evidence="2" id="KW-0238">DNA-binding</keyword>
<dbReference type="SMART" id="SM00421">
    <property type="entry name" value="HTH_LUXR"/>
    <property type="match status" value="1"/>
</dbReference>
<keyword evidence="3" id="KW-0804">Transcription</keyword>
<keyword evidence="1" id="KW-0805">Transcription regulation</keyword>
<feature type="compositionally biased region" description="Basic and acidic residues" evidence="4">
    <location>
        <begin position="1"/>
        <end position="14"/>
    </location>
</feature>
<dbReference type="STRING" id="641025.SAMN05421507_10350"/>
<dbReference type="InterPro" id="IPR036388">
    <property type="entry name" value="WH-like_DNA-bd_sf"/>
</dbReference>
<dbReference type="Pfam" id="PF00196">
    <property type="entry name" value="GerE"/>
    <property type="match status" value="1"/>
</dbReference>
<reference evidence="7" key="1">
    <citation type="submission" date="2016-10" db="EMBL/GenBank/DDBJ databases">
        <authorList>
            <person name="Varghese N."/>
            <person name="Submissions S."/>
        </authorList>
    </citation>
    <scope>NUCLEOTIDE SEQUENCE [LARGE SCALE GENOMIC DNA]</scope>
    <source>
        <strain evidence="7">CGMCC 4.6609</strain>
    </source>
</reference>
<evidence type="ECO:0000256" key="1">
    <source>
        <dbReference type="ARBA" id="ARBA00023015"/>
    </source>
</evidence>
<gene>
    <name evidence="6" type="ORF">SAMN05421507_10350</name>
</gene>
<proteinExistence type="predicted"/>
<dbReference type="PRINTS" id="PR00038">
    <property type="entry name" value="HTHLUXR"/>
</dbReference>
<dbReference type="OrthoDB" id="134933at2"/>
<evidence type="ECO:0000256" key="2">
    <source>
        <dbReference type="ARBA" id="ARBA00023125"/>
    </source>
</evidence>
<evidence type="ECO:0000313" key="6">
    <source>
        <dbReference type="EMBL" id="SDO58838.1"/>
    </source>
</evidence>
<dbReference type="PROSITE" id="PS00622">
    <property type="entry name" value="HTH_LUXR_1"/>
    <property type="match status" value="1"/>
</dbReference>
<evidence type="ECO:0000256" key="4">
    <source>
        <dbReference type="SAM" id="MobiDB-lite"/>
    </source>
</evidence>
<dbReference type="GO" id="GO:0003677">
    <property type="term" value="F:DNA binding"/>
    <property type="evidence" value="ECO:0007669"/>
    <property type="project" value="UniProtKB-KW"/>
</dbReference>
<dbReference type="Gene3D" id="1.10.10.10">
    <property type="entry name" value="Winged helix-like DNA-binding domain superfamily/Winged helix DNA-binding domain"/>
    <property type="match status" value="1"/>
</dbReference>
<keyword evidence="7" id="KW-1185">Reference proteome</keyword>
<feature type="region of interest" description="Disordered" evidence="4">
    <location>
        <begin position="1"/>
        <end position="34"/>
    </location>
</feature>
<organism evidence="6 7">
    <name type="scientific">Lentzea jiangxiensis</name>
    <dbReference type="NCBI Taxonomy" id="641025"/>
    <lineage>
        <taxon>Bacteria</taxon>
        <taxon>Bacillati</taxon>
        <taxon>Actinomycetota</taxon>
        <taxon>Actinomycetes</taxon>
        <taxon>Pseudonocardiales</taxon>
        <taxon>Pseudonocardiaceae</taxon>
        <taxon>Lentzea</taxon>
    </lineage>
</organism>